<reference evidence="2 3" key="1">
    <citation type="journal article" date="2018" name="New Phytol.">
        <title>Phylogenomics of Endogonaceae and evolution of mycorrhizas within Mucoromycota.</title>
        <authorList>
            <person name="Chang Y."/>
            <person name="Desiro A."/>
            <person name="Na H."/>
            <person name="Sandor L."/>
            <person name="Lipzen A."/>
            <person name="Clum A."/>
            <person name="Barry K."/>
            <person name="Grigoriev I.V."/>
            <person name="Martin F.M."/>
            <person name="Stajich J.E."/>
            <person name="Smith M.E."/>
            <person name="Bonito G."/>
            <person name="Spatafora J.W."/>
        </authorList>
    </citation>
    <scope>NUCLEOTIDE SEQUENCE [LARGE SCALE GENOMIC DNA]</scope>
    <source>
        <strain evidence="2 3">AD002</strain>
    </source>
</reference>
<keyword evidence="3" id="KW-1185">Reference proteome</keyword>
<gene>
    <name evidence="2" type="ORF">BC938DRAFT_475213</name>
</gene>
<proteinExistence type="predicted"/>
<feature type="region of interest" description="Disordered" evidence="1">
    <location>
        <begin position="41"/>
        <end position="60"/>
    </location>
</feature>
<dbReference type="AlphaFoldDB" id="A0A433PYR5"/>
<evidence type="ECO:0000256" key="1">
    <source>
        <dbReference type="SAM" id="MobiDB-lite"/>
    </source>
</evidence>
<organism evidence="2 3">
    <name type="scientific">Jimgerdemannia flammicorona</name>
    <dbReference type="NCBI Taxonomy" id="994334"/>
    <lineage>
        <taxon>Eukaryota</taxon>
        <taxon>Fungi</taxon>
        <taxon>Fungi incertae sedis</taxon>
        <taxon>Mucoromycota</taxon>
        <taxon>Mucoromycotina</taxon>
        <taxon>Endogonomycetes</taxon>
        <taxon>Endogonales</taxon>
        <taxon>Endogonaceae</taxon>
        <taxon>Jimgerdemannia</taxon>
    </lineage>
</organism>
<name>A0A433PYR5_9FUNG</name>
<evidence type="ECO:0000313" key="3">
    <source>
        <dbReference type="Proteomes" id="UP000274822"/>
    </source>
</evidence>
<dbReference type="EMBL" id="RBNJ01020069">
    <property type="protein sequence ID" value="RUS22648.1"/>
    <property type="molecule type" value="Genomic_DNA"/>
</dbReference>
<dbReference type="Proteomes" id="UP000274822">
    <property type="component" value="Unassembled WGS sequence"/>
</dbReference>
<accession>A0A433PYR5</accession>
<evidence type="ECO:0000313" key="2">
    <source>
        <dbReference type="EMBL" id="RUS22648.1"/>
    </source>
</evidence>
<sequence length="193" mass="21655">MQRAVLFAYSDPNSLIGEGPGQERGFCIGVEMGRACSDLEKDNLGPTYGRNDGRSSDSKSSDAIQHAWEELWAINGEDLRVHRAHLHDFPADICTSRKTTVHRPEFTRTGVIYVFETMERLNYRPSGCAVPIDEIELLVVSVMCRIRSVVEGLTIEFDRLLFVCAMYAAGKEKYKKHQFGMGGRRPLRNPSAG</sequence>
<feature type="compositionally biased region" description="Basic and acidic residues" evidence="1">
    <location>
        <begin position="51"/>
        <end position="60"/>
    </location>
</feature>
<protein>
    <submittedName>
        <fullName evidence="2">Uncharacterized protein</fullName>
    </submittedName>
</protein>
<comment type="caution">
    <text evidence="2">The sequence shown here is derived from an EMBL/GenBank/DDBJ whole genome shotgun (WGS) entry which is preliminary data.</text>
</comment>